<proteinExistence type="inferred from homology"/>
<comment type="similarity">
    <text evidence="2">Belongs to the glycosyltransferase 2 family.</text>
</comment>
<dbReference type="AlphaFoldDB" id="A0A238YT35"/>
<dbReference type="EMBL" id="FZNO01000022">
    <property type="protein sequence ID" value="SNR73834.1"/>
    <property type="molecule type" value="Genomic_DNA"/>
</dbReference>
<organism evidence="7 8">
    <name type="scientific">Blastococcus mobilis</name>
    <dbReference type="NCBI Taxonomy" id="1938746"/>
    <lineage>
        <taxon>Bacteria</taxon>
        <taxon>Bacillati</taxon>
        <taxon>Actinomycetota</taxon>
        <taxon>Actinomycetes</taxon>
        <taxon>Geodermatophilales</taxon>
        <taxon>Geodermatophilaceae</taxon>
        <taxon>Blastococcus</taxon>
    </lineage>
</organism>
<reference evidence="7 8" key="1">
    <citation type="submission" date="2017-06" db="EMBL/GenBank/DDBJ databases">
        <authorList>
            <person name="Kim H.J."/>
            <person name="Triplett B.A."/>
        </authorList>
    </citation>
    <scope>NUCLEOTIDE SEQUENCE [LARGE SCALE GENOMIC DNA]</scope>
    <source>
        <strain evidence="7 8">DSM 44272</strain>
    </source>
</reference>
<feature type="region of interest" description="Disordered" evidence="5">
    <location>
        <begin position="1"/>
        <end position="31"/>
    </location>
</feature>
<evidence type="ECO:0000256" key="6">
    <source>
        <dbReference type="SAM" id="Phobius"/>
    </source>
</evidence>
<dbReference type="CDD" id="cd04186">
    <property type="entry name" value="GT_2_like_c"/>
    <property type="match status" value="1"/>
</dbReference>
<dbReference type="InterPro" id="IPR029044">
    <property type="entry name" value="Nucleotide-diphossugar_trans"/>
</dbReference>
<evidence type="ECO:0000256" key="1">
    <source>
        <dbReference type="ARBA" id="ARBA00004776"/>
    </source>
</evidence>
<evidence type="ECO:0000313" key="8">
    <source>
        <dbReference type="Proteomes" id="UP000198403"/>
    </source>
</evidence>
<gene>
    <name evidence="7" type="ORF">SAMN06272737_12215</name>
</gene>
<evidence type="ECO:0000313" key="7">
    <source>
        <dbReference type="EMBL" id="SNR73834.1"/>
    </source>
</evidence>
<dbReference type="PANTHER" id="PTHR43179">
    <property type="entry name" value="RHAMNOSYLTRANSFERASE WBBL"/>
    <property type="match status" value="1"/>
</dbReference>
<name>A0A238YT35_9ACTN</name>
<keyword evidence="6" id="KW-0472">Membrane</keyword>
<comment type="pathway">
    <text evidence="1">Cell wall biogenesis; cell wall polysaccharide biosynthesis.</text>
</comment>
<feature type="transmembrane region" description="Helical" evidence="6">
    <location>
        <begin position="276"/>
        <end position="298"/>
    </location>
</feature>
<dbReference type="PANTHER" id="PTHR43179:SF12">
    <property type="entry name" value="GALACTOFURANOSYLTRANSFERASE GLFT2"/>
    <property type="match status" value="1"/>
</dbReference>
<keyword evidence="6" id="KW-1133">Transmembrane helix</keyword>
<protein>
    <submittedName>
        <fullName evidence="7">Glycosyltransferase, GT2 family</fullName>
    </submittedName>
</protein>
<keyword evidence="3" id="KW-0328">Glycosyltransferase</keyword>
<evidence type="ECO:0000256" key="2">
    <source>
        <dbReference type="ARBA" id="ARBA00006739"/>
    </source>
</evidence>
<dbReference type="GO" id="GO:0016757">
    <property type="term" value="F:glycosyltransferase activity"/>
    <property type="evidence" value="ECO:0007669"/>
    <property type="project" value="UniProtKB-KW"/>
</dbReference>
<evidence type="ECO:0000256" key="3">
    <source>
        <dbReference type="ARBA" id="ARBA00022676"/>
    </source>
</evidence>
<dbReference type="Pfam" id="PF13641">
    <property type="entry name" value="Glyco_tranf_2_3"/>
    <property type="match status" value="1"/>
</dbReference>
<dbReference type="SUPFAM" id="SSF53448">
    <property type="entry name" value="Nucleotide-diphospho-sugar transferases"/>
    <property type="match status" value="1"/>
</dbReference>
<dbReference type="Gene3D" id="3.90.550.10">
    <property type="entry name" value="Spore Coat Polysaccharide Biosynthesis Protein SpsA, Chain A"/>
    <property type="match status" value="1"/>
</dbReference>
<keyword evidence="6" id="KW-0812">Transmembrane</keyword>
<sequence>MTAPRPDDLPSDLTARSDTSEEYRSMSPANTTPGARVTAMVLAYREQPFLEDCLKRILASRDVDVDVVLVDNGCTYPDLTPLADHPSVTLLQPGTNTGFTGGCNLAARHARGDVLVFVNSDALVEPDALAELARVASRDEVGMACASLRLEQEPELLNSAGNPVHVLGLSWAGNFGEPASAHLEERDIASASGAALAIRRDVWQALGGFTEEFFAYCEDTDLSLRAWQRGWRVRFAPQAVVMHHYEAHRNTAKFYLLERNRLAMLLTVYESRTLRLLALPLLALELAMLVVATAGRWLPAKLRGYRWLWRNRAWLRARRREVQAVRTVADRDLAHLLTARFDASVVELPDSADWLNRLMERYWQWVRRRL</sequence>
<keyword evidence="8" id="KW-1185">Reference proteome</keyword>
<accession>A0A238YT35</accession>
<evidence type="ECO:0000256" key="4">
    <source>
        <dbReference type="ARBA" id="ARBA00022679"/>
    </source>
</evidence>
<keyword evidence="4 7" id="KW-0808">Transferase</keyword>
<evidence type="ECO:0000256" key="5">
    <source>
        <dbReference type="SAM" id="MobiDB-lite"/>
    </source>
</evidence>
<dbReference type="Proteomes" id="UP000198403">
    <property type="component" value="Unassembled WGS sequence"/>
</dbReference>